<feature type="compositionally biased region" description="Low complexity" evidence="11">
    <location>
        <begin position="584"/>
        <end position="604"/>
    </location>
</feature>
<feature type="domain" description="B30.2/SPRY" evidence="12">
    <location>
        <begin position="629"/>
        <end position="817"/>
    </location>
</feature>
<evidence type="ECO:0000256" key="1">
    <source>
        <dbReference type="ARBA" id="ARBA00000707"/>
    </source>
</evidence>
<dbReference type="GO" id="GO:0006511">
    <property type="term" value="P:ubiquitin-dependent protein catabolic process"/>
    <property type="evidence" value="ECO:0007669"/>
    <property type="project" value="UniProtKB-UniRule"/>
</dbReference>
<dbReference type="InterPro" id="IPR036959">
    <property type="entry name" value="Peptidase_C12_UCH_sf"/>
</dbReference>
<evidence type="ECO:0000313" key="14">
    <source>
        <dbReference type="EMBL" id="GAN05690.1"/>
    </source>
</evidence>
<evidence type="ECO:0000256" key="7">
    <source>
        <dbReference type="ARBA" id="ARBA00022807"/>
    </source>
</evidence>
<sequence length="963" mass="109529">MSTNSEKWALIPSDPAVFEDMIQQYGIEEARVKEIFTLDLLDESKDNTDVHGLIFISGYVEETLPDDFEKPDPLASDIVFTAQLVTNVCATLALLAVLFNANINKGPILNRFLEYTKSFSPINRGMCLGYSQEIRSIHNAYASNANHIAEDAMDVSVEDGNANYEVVDAENYHYISYIYNNGYVWELDGLKNQPLRLKQCTHENWVAKVKPIIQERMQDRVDVSLLAITRNNYHTKLKQKNAYESYLRLSKEAIRKKLAKSTISRRKKAFFEMIYDADIQHHDKMKDIWTLLHNQDYTSAEAMTDSFAMEIDPFNRQSYNCRNEGDVKLCVARRAGALEGISAAECVLRKMNETIMLIIDTNPINVSKDTRVPVVSKDVGGLRDQSFQGTTEALIQRKPGCKNWFHTKCTTIKDPPTTLFVTNYHFECHNCNELNVEIFERTIAGWKDICTAALANLALEAILLQIGSDNKELLESKNEVLMEQWQPEQHYFNKKDLIPFVDKHWDSLCTERSRTPTWWATLGSCLYSAKDVFVARDESERSAASDFRLADANLWHIRPQSGGLTPRLSNKRKELSPEPNGSMTPTTPSPRSSSPAPLTPSTVPAVFPQGGSANTDHPFNRFGFKYSPCEPSILPLIAYRQAENSLGGCTISIPDKSSYVSVTKDGLTVTTDKGFRMCRANVGVKEGSWFWEARIQNAAGPASDGAHVRIGFARREACLNAPVGYDAYGYAYRDKTGDKMFCSRPEKYGEPFQSGDVIGLYISIPPKNKAKFQSALRRRIPIAYKERFWFEEKDYRPSKEMEALADPYRKEKEDDYEPKKLHGSFITVYKNGVNQGVMFTDLIDYEDFGRLPETIQAKRAKKKRKQSKKDHSGNAIKDDFDSVAQHWTDDPPVEDDGTLGYYPAVSVFKGGVVNCNFGPHFQYPPTDQKDWKPLSERYNEYMVEECVWDLVDEVSRSFRHKKN</sequence>
<dbReference type="Pfam" id="PF01088">
    <property type="entry name" value="Peptidase_C12"/>
    <property type="match status" value="1"/>
</dbReference>
<dbReference type="PROSITE" id="PS50188">
    <property type="entry name" value="B302_SPRY"/>
    <property type="match status" value="1"/>
</dbReference>
<dbReference type="SUPFAM" id="SSF57903">
    <property type="entry name" value="FYVE/PHD zinc finger"/>
    <property type="match status" value="1"/>
</dbReference>
<keyword evidence="4 10" id="KW-0645">Protease</keyword>
<dbReference type="InterPro" id="IPR043136">
    <property type="entry name" value="B30.2/SPRY_sf"/>
</dbReference>
<dbReference type="STRING" id="91626.A0A0C9LUV6"/>
<evidence type="ECO:0000256" key="8">
    <source>
        <dbReference type="ARBA" id="ARBA00023242"/>
    </source>
</evidence>
<dbReference type="OrthoDB" id="21243at2759"/>
<proteinExistence type="inferred from homology"/>
<dbReference type="InterPro" id="IPR011011">
    <property type="entry name" value="Znf_FYVE_PHD"/>
</dbReference>
<feature type="site" description="Important for enzyme activity" evidence="10">
    <location>
        <position position="188"/>
    </location>
</feature>
<comment type="subcellular location">
    <subcellularLocation>
        <location evidence="2">Nucleus</location>
    </subcellularLocation>
</comment>
<evidence type="ECO:0000259" key="12">
    <source>
        <dbReference type="PROSITE" id="PS50188"/>
    </source>
</evidence>
<evidence type="ECO:0000256" key="3">
    <source>
        <dbReference type="ARBA" id="ARBA00012759"/>
    </source>
</evidence>
<dbReference type="GO" id="GO:0048188">
    <property type="term" value="C:Set1C/COMPASS complex"/>
    <property type="evidence" value="ECO:0007669"/>
    <property type="project" value="InterPro"/>
</dbReference>
<dbReference type="AlphaFoldDB" id="A0A0C9LUV6"/>
<feature type="site" description="Transition state stabilizer" evidence="10">
    <location>
        <position position="83"/>
    </location>
</feature>
<dbReference type="InterPro" id="IPR001578">
    <property type="entry name" value="Peptidase_C12_UCH"/>
</dbReference>
<dbReference type="PANTHER" id="PTHR10598">
    <property type="entry name" value="SET1/ASH2 HISTONE METHYLTRANSFERASE COMPLEX SUBUNIT ASH2"/>
    <property type="match status" value="1"/>
</dbReference>
<keyword evidence="8" id="KW-0539">Nucleus</keyword>
<evidence type="ECO:0000256" key="10">
    <source>
        <dbReference type="PROSITE-ProRule" id="PRU01393"/>
    </source>
</evidence>
<dbReference type="Pfam" id="PF21198">
    <property type="entry name" value="ASH2L-like_WH"/>
    <property type="match status" value="1"/>
</dbReference>
<dbReference type="GO" id="GO:0000976">
    <property type="term" value="F:transcription cis-regulatory region binding"/>
    <property type="evidence" value="ECO:0007669"/>
    <property type="project" value="TreeGrafter"/>
</dbReference>
<evidence type="ECO:0000256" key="9">
    <source>
        <dbReference type="ARBA" id="ARBA00038149"/>
    </source>
</evidence>
<feature type="region of interest" description="Disordered" evidence="11">
    <location>
        <begin position="560"/>
        <end position="612"/>
    </location>
</feature>
<comment type="catalytic activity">
    <reaction evidence="1 10">
        <text>Thiol-dependent hydrolysis of ester, thioester, amide, peptide and isopeptide bonds formed by the C-terminal Gly of ubiquitin (a 76-residue protein attached to proteins as an intracellular targeting signal).</text>
        <dbReference type="EC" id="3.4.19.12"/>
    </reaction>
</comment>
<dbReference type="PROSITE" id="PS52048">
    <property type="entry name" value="UCH_DOMAIN"/>
    <property type="match status" value="1"/>
</dbReference>
<gene>
    <name evidence="14" type="ORF">MAM1_0099c05164</name>
</gene>
<feature type="active site" description="Proton donor" evidence="10">
    <location>
        <position position="173"/>
    </location>
</feature>
<evidence type="ECO:0000313" key="15">
    <source>
        <dbReference type="Proteomes" id="UP000053815"/>
    </source>
</evidence>
<dbReference type="EC" id="3.4.19.12" evidence="3 10"/>
<dbReference type="InterPro" id="IPR001870">
    <property type="entry name" value="B30.2/SPRY"/>
</dbReference>
<evidence type="ECO:0000256" key="11">
    <source>
        <dbReference type="SAM" id="MobiDB-lite"/>
    </source>
</evidence>
<evidence type="ECO:0000256" key="5">
    <source>
        <dbReference type="ARBA" id="ARBA00022786"/>
    </source>
</evidence>
<dbReference type="Gene3D" id="3.40.532.10">
    <property type="entry name" value="Peptidase C12, ubiquitin carboxyl-terminal hydrolase"/>
    <property type="match status" value="1"/>
</dbReference>
<dbReference type="Gene3D" id="3.90.980.20">
    <property type="match status" value="1"/>
</dbReference>
<dbReference type="SUPFAM" id="SSF54001">
    <property type="entry name" value="Cysteine proteinases"/>
    <property type="match status" value="1"/>
</dbReference>
<organism evidence="14">
    <name type="scientific">Mucor ambiguus</name>
    <dbReference type="NCBI Taxonomy" id="91626"/>
    <lineage>
        <taxon>Eukaryota</taxon>
        <taxon>Fungi</taxon>
        <taxon>Fungi incertae sedis</taxon>
        <taxon>Mucoromycota</taxon>
        <taxon>Mucoromycotina</taxon>
        <taxon>Mucoromycetes</taxon>
        <taxon>Mucorales</taxon>
        <taxon>Mucorineae</taxon>
        <taxon>Mucoraceae</taxon>
        <taxon>Mucor</taxon>
    </lineage>
</organism>
<protein>
    <recommendedName>
        <fullName evidence="3 10">ubiquitinyl hydrolase 1</fullName>
        <ecNumber evidence="3 10">3.4.19.12</ecNumber>
    </recommendedName>
</protein>
<feature type="active site" description="Nucleophile" evidence="10">
    <location>
        <position position="89"/>
    </location>
</feature>
<dbReference type="InterPro" id="IPR038765">
    <property type="entry name" value="Papain-like_cys_pep_sf"/>
</dbReference>
<dbReference type="Proteomes" id="UP000053815">
    <property type="component" value="Unassembled WGS sequence"/>
</dbReference>
<accession>A0A0C9LUV6</accession>
<evidence type="ECO:0000256" key="6">
    <source>
        <dbReference type="ARBA" id="ARBA00022801"/>
    </source>
</evidence>
<dbReference type="SMART" id="SM00449">
    <property type="entry name" value="SPRY"/>
    <property type="match status" value="1"/>
</dbReference>
<feature type="domain" description="UCH catalytic" evidence="13">
    <location>
        <begin position="7"/>
        <end position="232"/>
    </location>
</feature>
<name>A0A0C9LUV6_9FUNG</name>
<dbReference type="SUPFAM" id="SSF49899">
    <property type="entry name" value="Concanavalin A-like lectins/glucanases"/>
    <property type="match status" value="1"/>
</dbReference>
<evidence type="ECO:0000259" key="13">
    <source>
        <dbReference type="PROSITE" id="PS52048"/>
    </source>
</evidence>
<dbReference type="InterPro" id="IPR037353">
    <property type="entry name" value="ASH2"/>
</dbReference>
<keyword evidence="7 10" id="KW-0788">Thiol protease</keyword>
<comment type="similarity">
    <text evidence="9">Belongs to the cclA family.</text>
</comment>
<comment type="similarity">
    <text evidence="10">Belongs to the peptidase C12 family.</text>
</comment>
<dbReference type="InterPro" id="IPR003877">
    <property type="entry name" value="SPRY_dom"/>
</dbReference>
<dbReference type="GO" id="GO:0004843">
    <property type="term" value="F:cysteine-type deubiquitinase activity"/>
    <property type="evidence" value="ECO:0007669"/>
    <property type="project" value="UniProtKB-UniRule"/>
</dbReference>
<keyword evidence="5 10" id="KW-0833">Ubl conjugation pathway</keyword>
<evidence type="ECO:0000256" key="2">
    <source>
        <dbReference type="ARBA" id="ARBA00004123"/>
    </source>
</evidence>
<dbReference type="PANTHER" id="PTHR10598:SF0">
    <property type="entry name" value="SET1_ASH2 HISTONE METHYLTRANSFERASE COMPLEX SUBUNIT ASH2"/>
    <property type="match status" value="1"/>
</dbReference>
<keyword evidence="15" id="KW-1185">Reference proteome</keyword>
<dbReference type="InterPro" id="IPR013320">
    <property type="entry name" value="ConA-like_dom_sf"/>
</dbReference>
<dbReference type="CDD" id="cd12872">
    <property type="entry name" value="SPRY_Ash2"/>
    <property type="match status" value="1"/>
</dbReference>
<dbReference type="EMBL" id="DF836388">
    <property type="protein sequence ID" value="GAN05690.1"/>
    <property type="molecule type" value="Genomic_DNA"/>
</dbReference>
<dbReference type="Gene3D" id="2.60.120.920">
    <property type="match status" value="1"/>
</dbReference>
<reference evidence="14" key="1">
    <citation type="submission" date="2014-09" db="EMBL/GenBank/DDBJ databases">
        <title>Draft genome sequence of an oleaginous Mucoromycotina fungus Mucor ambiguus NBRC6742.</title>
        <authorList>
            <person name="Takeda I."/>
            <person name="Yamane N."/>
            <person name="Morita T."/>
            <person name="Tamano K."/>
            <person name="Machida M."/>
            <person name="Baker S."/>
            <person name="Koike H."/>
        </authorList>
    </citation>
    <scope>NUCLEOTIDE SEQUENCE</scope>
    <source>
        <strain evidence="14">NBRC 6742</strain>
    </source>
</reference>
<dbReference type="InterPro" id="IPR053835">
    <property type="entry name" value="ASH2L-like_WH"/>
</dbReference>
<keyword evidence="6 10" id="KW-0378">Hydrolase</keyword>
<evidence type="ECO:0000256" key="4">
    <source>
        <dbReference type="ARBA" id="ARBA00022670"/>
    </source>
</evidence>